<dbReference type="Gene3D" id="1.10.10.10">
    <property type="entry name" value="Winged helix-like DNA-binding domain superfamily/Winged helix DNA-binding domain"/>
    <property type="match status" value="1"/>
</dbReference>
<comment type="caution">
    <text evidence="5">The sequence shown here is derived from an EMBL/GenBank/DDBJ whole genome shotgun (WGS) entry which is preliminary data.</text>
</comment>
<keyword evidence="3" id="KW-0804">Transcription</keyword>
<dbReference type="Pfam" id="PF08220">
    <property type="entry name" value="HTH_DeoR"/>
    <property type="match status" value="1"/>
</dbReference>
<dbReference type="Pfam" id="PF00455">
    <property type="entry name" value="DeoRC"/>
    <property type="match status" value="1"/>
</dbReference>
<name>A0ABR9X5Q1_9RHOB</name>
<dbReference type="PANTHER" id="PTHR30363">
    <property type="entry name" value="HTH-TYPE TRANSCRIPTIONAL REGULATOR SRLR-RELATED"/>
    <property type="match status" value="1"/>
</dbReference>
<dbReference type="SMART" id="SM01134">
    <property type="entry name" value="DeoRC"/>
    <property type="match status" value="1"/>
</dbReference>
<proteinExistence type="predicted"/>
<protein>
    <submittedName>
        <fullName evidence="5">DeoR/GlpR transcriptional regulator</fullName>
    </submittedName>
</protein>
<sequence length="259" mass="28103">MPEPFPSRPTKPELRRAKMLDMIEQAGRASVEELADRFSASLETVRRDLGALAESGAVRKVHGGAVRVEWRGEDSFEDRLAANVGAKREIAKKFARIVTPGQCIMMDTGSTTLACAQALTGIPNLTVVTNSTRIADAVARADNGSRAQLVGGTYRPENAQTVGPQTCSELLRYRPDITVLTIHGVDNDGCYDFSEDEAQVARAMVSVARKVVLVCDASKLERTSTYLVCGLDRVSHVVTNQLPRDRLRSTFEAAGIALL</sequence>
<dbReference type="SMART" id="SM00420">
    <property type="entry name" value="HTH_DEOR"/>
    <property type="match status" value="1"/>
</dbReference>
<evidence type="ECO:0000256" key="1">
    <source>
        <dbReference type="ARBA" id="ARBA00023015"/>
    </source>
</evidence>
<keyword evidence="2" id="KW-0238">DNA-binding</keyword>
<dbReference type="InterPro" id="IPR036390">
    <property type="entry name" value="WH_DNA-bd_sf"/>
</dbReference>
<dbReference type="InterPro" id="IPR018356">
    <property type="entry name" value="Tscrpt_reg_HTH_DeoR_CS"/>
</dbReference>
<gene>
    <name evidence="5" type="ORF">IQ782_18495</name>
</gene>
<reference evidence="5 6" key="1">
    <citation type="journal article" date="2021" name="Int. J. Syst. Evol. Microbiol.">
        <title>Salipiger mangrovisoli sp. nov., isolated from mangrove soil and the proposal for the reclassification of Paraphaeobacter pallidus as Salipiger pallidus comb. nov.</title>
        <authorList>
            <person name="Du J."/>
            <person name="Liu Y."/>
            <person name="Pei T."/>
            <person name="Deng M.R."/>
            <person name="Zhu H."/>
        </authorList>
    </citation>
    <scope>NUCLEOTIDE SEQUENCE [LARGE SCALE GENOMIC DNA]</scope>
    <source>
        <strain evidence="5 6">6D45A</strain>
    </source>
</reference>
<dbReference type="PROSITE" id="PS51000">
    <property type="entry name" value="HTH_DEOR_2"/>
    <property type="match status" value="1"/>
</dbReference>
<evidence type="ECO:0000259" key="4">
    <source>
        <dbReference type="PROSITE" id="PS51000"/>
    </source>
</evidence>
<organism evidence="5 6">
    <name type="scientific">Salipiger mangrovisoli</name>
    <dbReference type="NCBI Taxonomy" id="2865933"/>
    <lineage>
        <taxon>Bacteria</taxon>
        <taxon>Pseudomonadati</taxon>
        <taxon>Pseudomonadota</taxon>
        <taxon>Alphaproteobacteria</taxon>
        <taxon>Rhodobacterales</taxon>
        <taxon>Roseobacteraceae</taxon>
        <taxon>Salipiger</taxon>
    </lineage>
</organism>
<dbReference type="EMBL" id="JADFFK010000014">
    <property type="protein sequence ID" value="MBE9638849.1"/>
    <property type="molecule type" value="Genomic_DNA"/>
</dbReference>
<evidence type="ECO:0000256" key="2">
    <source>
        <dbReference type="ARBA" id="ARBA00023125"/>
    </source>
</evidence>
<dbReference type="InterPro" id="IPR014036">
    <property type="entry name" value="DeoR-like_C"/>
</dbReference>
<dbReference type="PRINTS" id="PR00037">
    <property type="entry name" value="HTHLACR"/>
</dbReference>
<keyword evidence="1" id="KW-0805">Transcription regulation</keyword>
<evidence type="ECO:0000313" key="6">
    <source>
        <dbReference type="Proteomes" id="UP000607796"/>
    </source>
</evidence>
<dbReference type="SUPFAM" id="SSF46785">
    <property type="entry name" value="Winged helix' DNA-binding domain"/>
    <property type="match status" value="1"/>
</dbReference>
<dbReference type="InterPro" id="IPR050313">
    <property type="entry name" value="Carb_Metab_HTH_regulators"/>
</dbReference>
<dbReference type="Gene3D" id="3.40.50.1360">
    <property type="match status" value="1"/>
</dbReference>
<evidence type="ECO:0000313" key="5">
    <source>
        <dbReference type="EMBL" id="MBE9638849.1"/>
    </source>
</evidence>
<accession>A0ABR9X5Q1</accession>
<keyword evidence="6" id="KW-1185">Reference proteome</keyword>
<dbReference type="RefSeq" id="WP_194136141.1">
    <property type="nucleotide sequence ID" value="NZ_JADFFK010000014.1"/>
</dbReference>
<dbReference type="PANTHER" id="PTHR30363:SF44">
    <property type="entry name" value="AGA OPERON TRANSCRIPTIONAL REPRESSOR-RELATED"/>
    <property type="match status" value="1"/>
</dbReference>
<dbReference type="Proteomes" id="UP000607796">
    <property type="component" value="Unassembled WGS sequence"/>
</dbReference>
<dbReference type="PROSITE" id="PS00894">
    <property type="entry name" value="HTH_DEOR_1"/>
    <property type="match status" value="1"/>
</dbReference>
<evidence type="ECO:0000256" key="3">
    <source>
        <dbReference type="ARBA" id="ARBA00023163"/>
    </source>
</evidence>
<dbReference type="InterPro" id="IPR037171">
    <property type="entry name" value="NagB/RpiA_transferase-like"/>
</dbReference>
<dbReference type="SUPFAM" id="SSF100950">
    <property type="entry name" value="NagB/RpiA/CoA transferase-like"/>
    <property type="match status" value="1"/>
</dbReference>
<feature type="domain" description="HTH deoR-type" evidence="4">
    <location>
        <begin position="12"/>
        <end position="67"/>
    </location>
</feature>
<dbReference type="InterPro" id="IPR036388">
    <property type="entry name" value="WH-like_DNA-bd_sf"/>
</dbReference>
<dbReference type="InterPro" id="IPR001034">
    <property type="entry name" value="DeoR_HTH"/>
</dbReference>